<evidence type="ECO:0000259" key="1">
    <source>
        <dbReference type="Pfam" id="PF19313"/>
    </source>
</evidence>
<feature type="domain" description="DUF5916" evidence="1">
    <location>
        <begin position="4"/>
        <end position="46"/>
    </location>
</feature>
<evidence type="ECO:0000313" key="2">
    <source>
        <dbReference type="EMBL" id="GAG48368.1"/>
    </source>
</evidence>
<sequence length="238" mass="27486">LIMHATVNPDFSQVEADAGQVDVNLRYDLFFPEKRPFFLEGNEIFKFSGNTEEAPLWTIVHTRRIINPQFGVKLTGKLGRRNTVAVIYAKDEIDDEDETVRPDFSIFRLRHALKNDSYIGGFYTGKDQQGGYNRILGADGRLRLSQTAVAEYHLFGAFTRDSDSGQKNQGHALGLRYNYGTRNVVLDLGYQDVSKDFQIDTGFITRTGIRRLAIFSMYMFYPKSEFFKRIEPFYWSFH</sequence>
<comment type="caution">
    <text evidence="2">The sequence shown here is derived from an EMBL/GenBank/DDBJ whole genome shotgun (WGS) entry which is preliminary data.</text>
</comment>
<reference evidence="2" key="1">
    <citation type="journal article" date="2014" name="Front. Microbiol.">
        <title>High frequency of phylogenetically diverse reductive dehalogenase-homologous genes in deep subseafloor sedimentary metagenomes.</title>
        <authorList>
            <person name="Kawai M."/>
            <person name="Futagami T."/>
            <person name="Toyoda A."/>
            <person name="Takaki Y."/>
            <person name="Nishi S."/>
            <person name="Hori S."/>
            <person name="Arai W."/>
            <person name="Tsubouchi T."/>
            <person name="Morono Y."/>
            <person name="Uchiyama I."/>
            <person name="Ito T."/>
            <person name="Fujiyama A."/>
            <person name="Inagaki F."/>
            <person name="Takami H."/>
        </authorList>
    </citation>
    <scope>NUCLEOTIDE SEQUENCE</scope>
    <source>
        <strain evidence="2">Expedition CK06-06</strain>
    </source>
</reference>
<name>X0YIF7_9ZZZZ</name>
<feature type="non-terminal residue" evidence="2">
    <location>
        <position position="238"/>
    </location>
</feature>
<organism evidence="2">
    <name type="scientific">marine sediment metagenome</name>
    <dbReference type="NCBI Taxonomy" id="412755"/>
    <lineage>
        <taxon>unclassified sequences</taxon>
        <taxon>metagenomes</taxon>
        <taxon>ecological metagenomes</taxon>
    </lineage>
</organism>
<dbReference type="AlphaFoldDB" id="X0YIF7"/>
<protein>
    <recommendedName>
        <fullName evidence="1">DUF5916 domain-containing protein</fullName>
    </recommendedName>
</protein>
<dbReference type="EMBL" id="BARS01050427">
    <property type="protein sequence ID" value="GAG48368.1"/>
    <property type="molecule type" value="Genomic_DNA"/>
</dbReference>
<gene>
    <name evidence="2" type="ORF">S01H1_75284</name>
</gene>
<accession>X0YIF7</accession>
<feature type="non-terminal residue" evidence="2">
    <location>
        <position position="1"/>
    </location>
</feature>
<proteinExistence type="predicted"/>
<dbReference type="Pfam" id="PF19313">
    <property type="entry name" value="DUF5916"/>
    <property type="match status" value="1"/>
</dbReference>
<dbReference type="InterPro" id="IPR045670">
    <property type="entry name" value="DUF5916"/>
</dbReference>